<feature type="binding site" evidence="13">
    <location>
        <position position="115"/>
    </location>
    <ligand>
        <name>Zn(2+)</name>
        <dbReference type="ChEBI" id="CHEBI:29105"/>
    </ligand>
</feature>
<evidence type="ECO:0000256" key="12">
    <source>
        <dbReference type="PIRSR" id="PIRSR001480-1"/>
    </source>
</evidence>
<feature type="domain" description="Phosphomannose isomerase type I helical insertion" evidence="16">
    <location>
        <begin position="217"/>
        <end position="287"/>
    </location>
</feature>
<evidence type="ECO:0000256" key="4">
    <source>
        <dbReference type="ARBA" id="ARBA00010772"/>
    </source>
</evidence>
<evidence type="ECO:0000259" key="17">
    <source>
        <dbReference type="Pfam" id="PF21621"/>
    </source>
</evidence>
<dbReference type="Pfam" id="PF20511">
    <property type="entry name" value="PMI_typeI_cat"/>
    <property type="match status" value="1"/>
</dbReference>
<dbReference type="PANTHER" id="PTHR10309:SF0">
    <property type="entry name" value="MANNOSE-6-PHOSPHATE ISOMERASE"/>
    <property type="match status" value="1"/>
</dbReference>
<comment type="cofactor">
    <cofactor evidence="13">
        <name>Zn(2+)</name>
        <dbReference type="ChEBI" id="CHEBI:29105"/>
    </cofactor>
    <text evidence="13">Binds 1 zinc ion per subunit.</text>
</comment>
<evidence type="ECO:0000256" key="7">
    <source>
        <dbReference type="ARBA" id="ARBA00022723"/>
    </source>
</evidence>
<dbReference type="Gene3D" id="2.60.120.10">
    <property type="entry name" value="Jelly Rolls"/>
    <property type="match status" value="2"/>
</dbReference>
<accession>A0AAF0IWL8</accession>
<evidence type="ECO:0000256" key="2">
    <source>
        <dbReference type="ARBA" id="ARBA00002564"/>
    </source>
</evidence>
<sequence>MKAFQLIPGVQSYDWGKHGSDKDCLVANYAEATPELGFQREDQKPYAELWMGTHPTLPSRVKANESEQLLSQLLRDCPLFMSEMAGDATRFSTEGVIPFLFKVLSIGKALSIQAHPDKKLAQRLHAENPSMYKDDNHKPEMVIALRDFEGFCGFRLMSEIFQFVQTVPELREVMQVDDALCEQLKRAVADQEREEREWQAFQRRDDKDDEVFYCNTCVRDVLKLAFGKLMHAKPDVYEPAVEKLAKRYEDARASQTALEVSDEIAELVVRLNGQFPRDIGVMCTFFLNLVRLAPGEAMFLGANEPHAYLSGQALECMAASDNVVRAGLTPKARDVDVLVDMLTYRSARANKQLLRPSHWEGDLYECGSDEERITPSRLYKPPIKEFAVVVSTMEGDLKRSHQRSIDGPSILLVIEGSGTLELGEFRYKLEPGLSFFIPAFAPISVTTSKKLVTARAYAEKPVV</sequence>
<comment type="catalytic activity">
    <reaction evidence="1">
        <text>D-mannose 6-phosphate = D-fructose 6-phosphate</text>
        <dbReference type="Rhea" id="RHEA:12356"/>
        <dbReference type="ChEBI" id="CHEBI:58735"/>
        <dbReference type="ChEBI" id="CHEBI:61527"/>
        <dbReference type="EC" id="5.3.1.8"/>
    </reaction>
</comment>
<keyword evidence="7 13" id="KW-0479">Metal-binding</keyword>
<name>A0AAF0IWL8_9BASI</name>
<dbReference type="Proteomes" id="UP001214603">
    <property type="component" value="Chromosome 3"/>
</dbReference>
<feature type="active site" evidence="12">
    <location>
        <position position="325"/>
    </location>
</feature>
<dbReference type="GO" id="GO:0009298">
    <property type="term" value="P:GDP-mannose biosynthetic process"/>
    <property type="evidence" value="ECO:0007669"/>
    <property type="project" value="InterPro"/>
</dbReference>
<gene>
    <name evidence="18" type="primary">PMI1</name>
    <name evidence="18" type="ORF">MOBT1_001860</name>
</gene>
<evidence type="ECO:0000256" key="11">
    <source>
        <dbReference type="ARBA" id="ARBA00030762"/>
    </source>
</evidence>
<evidence type="ECO:0000256" key="8">
    <source>
        <dbReference type="ARBA" id="ARBA00022833"/>
    </source>
</evidence>
<feature type="domain" description="Mannose-6-phosphate isomerase cupin" evidence="17">
    <location>
        <begin position="386"/>
        <end position="447"/>
    </location>
</feature>
<keyword evidence="8 13" id="KW-0862">Zinc</keyword>
<dbReference type="PIRSF" id="PIRSF001480">
    <property type="entry name" value="Mannose-6-phosphate_isomerase"/>
    <property type="match status" value="1"/>
</dbReference>
<feature type="domain" description="Phosphomannose isomerase type I catalytic" evidence="15">
    <location>
        <begin position="4"/>
        <end position="155"/>
    </location>
</feature>
<feature type="binding site" evidence="13">
    <location>
        <position position="140"/>
    </location>
    <ligand>
        <name>Zn(2+)</name>
        <dbReference type="ChEBI" id="CHEBI:29105"/>
    </ligand>
</feature>
<dbReference type="InterPro" id="IPR046457">
    <property type="entry name" value="PMI_typeI_cat"/>
</dbReference>
<evidence type="ECO:0000256" key="14">
    <source>
        <dbReference type="RuleBase" id="RU004248"/>
    </source>
</evidence>
<organism evidence="18 19">
    <name type="scientific">Malassezia obtusa</name>
    <dbReference type="NCBI Taxonomy" id="76774"/>
    <lineage>
        <taxon>Eukaryota</taxon>
        <taxon>Fungi</taxon>
        <taxon>Dikarya</taxon>
        <taxon>Basidiomycota</taxon>
        <taxon>Ustilaginomycotina</taxon>
        <taxon>Malasseziomycetes</taxon>
        <taxon>Malasseziales</taxon>
        <taxon>Malasseziaceae</taxon>
        <taxon>Malassezia</taxon>
    </lineage>
</organism>
<evidence type="ECO:0000256" key="13">
    <source>
        <dbReference type="PIRSR" id="PIRSR001480-2"/>
    </source>
</evidence>
<dbReference type="EC" id="5.3.1.8" evidence="5"/>
<dbReference type="InterPro" id="IPR018050">
    <property type="entry name" value="Pmannose_isomerase-type1_CS"/>
</dbReference>
<dbReference type="NCBIfam" id="TIGR00218">
    <property type="entry name" value="manA"/>
    <property type="match status" value="1"/>
</dbReference>
<dbReference type="PANTHER" id="PTHR10309">
    <property type="entry name" value="MANNOSE-6-PHOSPHATE ISOMERASE"/>
    <property type="match status" value="1"/>
</dbReference>
<evidence type="ECO:0000256" key="3">
    <source>
        <dbReference type="ARBA" id="ARBA00004666"/>
    </source>
</evidence>
<evidence type="ECO:0000313" key="19">
    <source>
        <dbReference type="Proteomes" id="UP001214603"/>
    </source>
</evidence>
<dbReference type="InterPro" id="IPR014710">
    <property type="entry name" value="RmlC-like_jellyroll"/>
</dbReference>
<dbReference type="InterPro" id="IPR011051">
    <property type="entry name" value="RmlC_Cupin_sf"/>
</dbReference>
<dbReference type="CDD" id="cd07011">
    <property type="entry name" value="cupin_PMI_type_I_N"/>
    <property type="match status" value="1"/>
</dbReference>
<evidence type="ECO:0000313" key="18">
    <source>
        <dbReference type="EMBL" id="WFD03171.1"/>
    </source>
</evidence>
<dbReference type="InterPro" id="IPR046458">
    <property type="entry name" value="PMI_typeI_hel"/>
</dbReference>
<dbReference type="EMBL" id="CP119936">
    <property type="protein sequence ID" value="WFD03171.1"/>
    <property type="molecule type" value="Genomic_DNA"/>
</dbReference>
<dbReference type="GO" id="GO:0005975">
    <property type="term" value="P:carbohydrate metabolic process"/>
    <property type="evidence" value="ECO:0007669"/>
    <property type="project" value="InterPro"/>
</dbReference>
<keyword evidence="9 18" id="KW-0413">Isomerase</keyword>
<feature type="binding site" evidence="13">
    <location>
        <position position="306"/>
    </location>
    <ligand>
        <name>Zn(2+)</name>
        <dbReference type="ChEBI" id="CHEBI:29105"/>
    </ligand>
</feature>
<dbReference type="GO" id="GO:0005829">
    <property type="term" value="C:cytosol"/>
    <property type="evidence" value="ECO:0007669"/>
    <property type="project" value="TreeGrafter"/>
</dbReference>
<evidence type="ECO:0000256" key="6">
    <source>
        <dbReference type="ARBA" id="ARBA00018236"/>
    </source>
</evidence>
<evidence type="ECO:0000256" key="5">
    <source>
        <dbReference type="ARBA" id="ARBA00011956"/>
    </source>
</evidence>
<dbReference type="GO" id="GO:0008270">
    <property type="term" value="F:zinc ion binding"/>
    <property type="evidence" value="ECO:0007669"/>
    <property type="project" value="InterPro"/>
</dbReference>
<dbReference type="Pfam" id="PF20512">
    <property type="entry name" value="PMI_typeI_hel"/>
    <property type="match status" value="1"/>
</dbReference>
<feature type="binding site" evidence="13">
    <location>
        <position position="113"/>
    </location>
    <ligand>
        <name>Zn(2+)</name>
        <dbReference type="ChEBI" id="CHEBI:29105"/>
    </ligand>
</feature>
<evidence type="ECO:0000259" key="16">
    <source>
        <dbReference type="Pfam" id="PF20512"/>
    </source>
</evidence>
<reference evidence="18" key="1">
    <citation type="submission" date="2023-03" db="EMBL/GenBank/DDBJ databases">
        <title>Mating type loci evolution in Malassezia.</title>
        <authorList>
            <person name="Coelho M.A."/>
        </authorList>
    </citation>
    <scope>NUCLEOTIDE SEQUENCE</scope>
    <source>
        <strain evidence="18">CBS 7876</strain>
    </source>
</reference>
<evidence type="ECO:0000259" key="15">
    <source>
        <dbReference type="Pfam" id="PF20511"/>
    </source>
</evidence>
<evidence type="ECO:0000256" key="10">
    <source>
        <dbReference type="ARBA" id="ARBA00029741"/>
    </source>
</evidence>
<dbReference type="PRINTS" id="PR00714">
    <property type="entry name" value="MAN6PISMRASE"/>
</dbReference>
<dbReference type="AlphaFoldDB" id="A0AAF0IWL8"/>
<evidence type="ECO:0000256" key="1">
    <source>
        <dbReference type="ARBA" id="ARBA00000757"/>
    </source>
</evidence>
<dbReference type="PROSITE" id="PS00966">
    <property type="entry name" value="PMI_I_2"/>
    <property type="match status" value="1"/>
</dbReference>
<dbReference type="InterPro" id="IPR049071">
    <property type="entry name" value="MPI_cupin_dom"/>
</dbReference>
<comment type="pathway">
    <text evidence="3 14">Nucleotide-sugar biosynthesis; GDP-alpha-D-mannose biosynthesis; alpha-D-mannose 1-phosphate from D-fructose 6-phosphate: step 1/2.</text>
</comment>
<dbReference type="GO" id="GO:0004476">
    <property type="term" value="F:mannose-6-phosphate isomerase activity"/>
    <property type="evidence" value="ECO:0007669"/>
    <property type="project" value="UniProtKB-EC"/>
</dbReference>
<dbReference type="Pfam" id="PF21621">
    <property type="entry name" value="MPI_cupin_dom"/>
    <property type="match status" value="1"/>
</dbReference>
<keyword evidence="19" id="KW-1185">Reference proteome</keyword>
<dbReference type="PROSITE" id="PS00965">
    <property type="entry name" value="PMI_I_1"/>
    <property type="match status" value="1"/>
</dbReference>
<evidence type="ECO:0000256" key="9">
    <source>
        <dbReference type="ARBA" id="ARBA00023235"/>
    </source>
</evidence>
<dbReference type="SUPFAM" id="SSF51182">
    <property type="entry name" value="RmlC-like cupins"/>
    <property type="match status" value="1"/>
</dbReference>
<comment type="function">
    <text evidence="2">Involved in the synthesis of the GDP-mannose and dolichol-phosphate-mannose required for a number of critical mannosyl transfer reactions.</text>
</comment>
<dbReference type="InterPro" id="IPR016305">
    <property type="entry name" value="Mannose-6-P_Isomerase"/>
</dbReference>
<dbReference type="InterPro" id="IPR001250">
    <property type="entry name" value="Man6P_Isoase-1"/>
</dbReference>
<proteinExistence type="inferred from homology"/>
<protein>
    <recommendedName>
        <fullName evidence="6">Mannose-6-phosphate isomerase</fullName>
        <ecNumber evidence="5">5.3.1.8</ecNumber>
    </recommendedName>
    <alternativeName>
        <fullName evidence="10">Phosphohexomutase</fullName>
    </alternativeName>
    <alternativeName>
        <fullName evidence="11">Phosphomannose isomerase</fullName>
    </alternativeName>
</protein>
<comment type="similarity">
    <text evidence="4">Belongs to the mannose-6-phosphate isomerase type 1 family.</text>
</comment>
<dbReference type="Gene3D" id="1.10.441.10">
    <property type="entry name" value="Phosphomannose Isomerase, domain 2"/>
    <property type="match status" value="1"/>
</dbReference>